<dbReference type="Pfam" id="PF02775">
    <property type="entry name" value="TPP_enzyme_C"/>
    <property type="match status" value="1"/>
</dbReference>
<keyword evidence="5" id="KW-0808">Transferase</keyword>
<evidence type="ECO:0000313" key="5">
    <source>
        <dbReference type="EMBL" id="KJE76840.1"/>
    </source>
</evidence>
<proteinExistence type="inferred from homology"/>
<dbReference type="AlphaFoldDB" id="A0A0D8FU94"/>
<dbReference type="EC" id="2.2.1.6" evidence="5"/>
<evidence type="ECO:0000259" key="4">
    <source>
        <dbReference type="Pfam" id="PF02776"/>
    </source>
</evidence>
<dbReference type="RefSeq" id="WP_035390661.1">
    <property type="nucleotide sequence ID" value="NZ_JQKF01000028.1"/>
</dbReference>
<gene>
    <name evidence="5" type="primary">ilvX1</name>
    <name evidence="5" type="ORF">FEAC_13420</name>
</gene>
<reference evidence="5 6" key="1">
    <citation type="submission" date="2015-01" db="EMBL/GenBank/DDBJ databases">
        <title>Draft genome of the acidophilic iron oxidizer Ferrimicrobium acidiphilum strain T23.</title>
        <authorList>
            <person name="Poehlein A."/>
            <person name="Eisen S."/>
            <person name="Schloemann M."/>
            <person name="Johnson B.D."/>
            <person name="Daniel R."/>
            <person name="Muehling M."/>
        </authorList>
    </citation>
    <scope>NUCLEOTIDE SEQUENCE [LARGE SCALE GENOMIC DNA]</scope>
    <source>
        <strain evidence="5 6">T23</strain>
    </source>
</reference>
<dbReference type="GO" id="GO:0000287">
    <property type="term" value="F:magnesium ion binding"/>
    <property type="evidence" value="ECO:0007669"/>
    <property type="project" value="UniProtKB-ARBA"/>
</dbReference>
<dbReference type="NCBIfam" id="NF005760">
    <property type="entry name" value="PRK07586.1"/>
    <property type="match status" value="1"/>
</dbReference>
<dbReference type="GeneID" id="78372556"/>
<evidence type="ECO:0000256" key="2">
    <source>
        <dbReference type="ARBA" id="ARBA00023052"/>
    </source>
</evidence>
<dbReference type="Pfam" id="PF02776">
    <property type="entry name" value="TPP_enzyme_N"/>
    <property type="match status" value="1"/>
</dbReference>
<sequence length="519" mass="54759">MTTGAQHILTGLSDAGIELIFTNPGTTEIYFVDALGKVPIPRPVLTLTEAVAAGAADGAARIGGQPTALLLHLGPGLANAIAYLHNAKRAHSPIVVVVGDHSQGVANQDPPLASDIDSLAHTFSKAVIHVTQHEHPRHSAARAGYIAVDATPGIVTLIVPSDLSWSETNDIPRLQRPPRTPLNTPESTLERASAALIEPDGTAVIVGGDLLRTEGQETLERLTRCQNLTVWANTFPARMDRGYGRPRVRRLPYLPEMAIAALENTRRVVIAGGANPVPFFGYPHLPDRLVTEECEIITLTSDPSAATSSIAALMPNAEELTLLGSTHIEPATKDDDNAALNPANFASVVAELLPADTIVVDESNTLGLNLEEATANAAAHTWLPALTGGAIGHGLGMAIGAALADPERRVLALIADGSSLYTPQALWTHASETLNITTVILSNRSYGILNFELHRLGSEAETEGAKRLLSLSPPSIDHIRLATGFGVPVARATTVGELIDALTSAWLSRGPSLIEAEFF</sequence>
<dbReference type="GO" id="GO:0030976">
    <property type="term" value="F:thiamine pyrophosphate binding"/>
    <property type="evidence" value="ECO:0007669"/>
    <property type="project" value="InterPro"/>
</dbReference>
<dbReference type="SUPFAM" id="SSF52518">
    <property type="entry name" value="Thiamin diphosphate-binding fold (THDP-binding)"/>
    <property type="match status" value="2"/>
</dbReference>
<protein>
    <submittedName>
        <fullName evidence="5">Putative acetolactate synthase large subunit IlvX</fullName>
        <ecNumber evidence="5">2.2.1.6</ecNumber>
    </submittedName>
</protein>
<dbReference type="CDD" id="cd07035">
    <property type="entry name" value="TPP_PYR_POX_like"/>
    <property type="match status" value="1"/>
</dbReference>
<dbReference type="PANTHER" id="PTHR18968">
    <property type="entry name" value="THIAMINE PYROPHOSPHATE ENZYMES"/>
    <property type="match status" value="1"/>
</dbReference>
<accession>A0A0D8FU94</accession>
<dbReference type="InterPro" id="IPR045229">
    <property type="entry name" value="TPP_enz"/>
</dbReference>
<comment type="caution">
    <text evidence="5">The sequence shown here is derived from an EMBL/GenBank/DDBJ whole genome shotgun (WGS) entry which is preliminary data.</text>
</comment>
<dbReference type="STRING" id="1121877.FEAC_13420"/>
<dbReference type="Gene3D" id="3.40.50.970">
    <property type="match status" value="2"/>
</dbReference>
<dbReference type="EMBL" id="JXUW01000010">
    <property type="protein sequence ID" value="KJE76840.1"/>
    <property type="molecule type" value="Genomic_DNA"/>
</dbReference>
<dbReference type="GO" id="GO:0003984">
    <property type="term" value="F:acetolactate synthase activity"/>
    <property type="evidence" value="ECO:0007669"/>
    <property type="project" value="UniProtKB-EC"/>
</dbReference>
<feature type="domain" description="Thiamine pyrophosphate enzyme N-terminal TPP-binding" evidence="4">
    <location>
        <begin position="3"/>
        <end position="107"/>
    </location>
</feature>
<dbReference type="CDD" id="cd02002">
    <property type="entry name" value="TPP_BFDC"/>
    <property type="match status" value="1"/>
</dbReference>
<dbReference type="Proteomes" id="UP000032336">
    <property type="component" value="Unassembled WGS sequence"/>
</dbReference>
<dbReference type="InterPro" id="IPR011766">
    <property type="entry name" value="TPP_enzyme_TPP-bd"/>
</dbReference>
<evidence type="ECO:0000259" key="3">
    <source>
        <dbReference type="Pfam" id="PF02775"/>
    </source>
</evidence>
<name>A0A0D8FU94_9ACTN</name>
<dbReference type="InterPro" id="IPR012001">
    <property type="entry name" value="Thiamin_PyroP_enz_TPP-bd_dom"/>
</dbReference>
<evidence type="ECO:0000256" key="1">
    <source>
        <dbReference type="ARBA" id="ARBA00007812"/>
    </source>
</evidence>
<organism evidence="5 6">
    <name type="scientific">Ferrimicrobium acidiphilum DSM 19497</name>
    <dbReference type="NCBI Taxonomy" id="1121877"/>
    <lineage>
        <taxon>Bacteria</taxon>
        <taxon>Bacillati</taxon>
        <taxon>Actinomycetota</taxon>
        <taxon>Acidimicrobiia</taxon>
        <taxon>Acidimicrobiales</taxon>
        <taxon>Acidimicrobiaceae</taxon>
        <taxon>Ferrimicrobium</taxon>
    </lineage>
</organism>
<dbReference type="OrthoDB" id="3203527at2"/>
<dbReference type="PANTHER" id="PTHR18968:SF86">
    <property type="entry name" value="ACETOLACTATE SYNTHASE LARGE SUBUNIT ILVX-RELATED"/>
    <property type="match status" value="1"/>
</dbReference>
<keyword evidence="6" id="KW-1185">Reference proteome</keyword>
<evidence type="ECO:0000313" key="6">
    <source>
        <dbReference type="Proteomes" id="UP000032336"/>
    </source>
</evidence>
<dbReference type="GO" id="GO:0050660">
    <property type="term" value="F:flavin adenine dinucleotide binding"/>
    <property type="evidence" value="ECO:0007669"/>
    <property type="project" value="TreeGrafter"/>
</dbReference>
<dbReference type="InterPro" id="IPR029061">
    <property type="entry name" value="THDP-binding"/>
</dbReference>
<keyword evidence="2" id="KW-0786">Thiamine pyrophosphate</keyword>
<dbReference type="eggNOG" id="COG0028">
    <property type="taxonomic scope" value="Bacteria"/>
</dbReference>
<comment type="similarity">
    <text evidence="1">Belongs to the TPP enzyme family.</text>
</comment>
<feature type="domain" description="Thiamine pyrophosphate enzyme TPP-binding" evidence="3">
    <location>
        <begin position="378"/>
        <end position="515"/>
    </location>
</feature>